<dbReference type="AlphaFoldDB" id="A0A179DF53"/>
<dbReference type="Proteomes" id="UP000078459">
    <property type="component" value="Unassembled WGS sequence"/>
</dbReference>
<name>A0A179DF53_9SPHI</name>
<protein>
    <submittedName>
        <fullName evidence="2">Uncharacterized protein</fullName>
    </submittedName>
</protein>
<keyword evidence="1" id="KW-0472">Membrane</keyword>
<gene>
    <name evidence="2" type="ORF">A5893_08020</name>
</gene>
<dbReference type="EMBL" id="LWHJ01000027">
    <property type="protein sequence ID" value="OAQ39534.1"/>
    <property type="molecule type" value="Genomic_DNA"/>
</dbReference>
<sequence>MNLNIIGYVIYLSITVVIIIKVGKICYENGSVYVAQLIPNHEDLCLKINHILLVAYYLFNLGYCAITLIQWTTITNYALLVEVICTKTAIILFLLASLHYFNILIITKQIKKLI</sequence>
<reference evidence="2 3" key="2">
    <citation type="submission" date="2016-06" db="EMBL/GenBank/DDBJ databases">
        <title>Pedobacter psychrophilus sp. nov., isolated from Antarctic fragmentary rock.</title>
        <authorList>
            <person name="Svec P."/>
        </authorList>
    </citation>
    <scope>NUCLEOTIDE SEQUENCE [LARGE SCALE GENOMIC DNA]</scope>
    <source>
        <strain evidence="2 3">CCM 8644</strain>
    </source>
</reference>
<comment type="caution">
    <text evidence="2">The sequence shown here is derived from an EMBL/GenBank/DDBJ whole genome shotgun (WGS) entry which is preliminary data.</text>
</comment>
<keyword evidence="1" id="KW-1133">Transmembrane helix</keyword>
<dbReference type="STRING" id="1826909.A5893_08020"/>
<keyword evidence="1" id="KW-0812">Transmembrane</keyword>
<evidence type="ECO:0000256" key="1">
    <source>
        <dbReference type="SAM" id="Phobius"/>
    </source>
</evidence>
<accession>A0A179DF53</accession>
<organism evidence="2 3">
    <name type="scientific">Pedobacter psychrophilus</name>
    <dbReference type="NCBI Taxonomy" id="1826909"/>
    <lineage>
        <taxon>Bacteria</taxon>
        <taxon>Pseudomonadati</taxon>
        <taxon>Bacteroidota</taxon>
        <taxon>Sphingobacteriia</taxon>
        <taxon>Sphingobacteriales</taxon>
        <taxon>Sphingobacteriaceae</taxon>
        <taxon>Pedobacter</taxon>
    </lineage>
</organism>
<keyword evidence="3" id="KW-1185">Reference proteome</keyword>
<dbReference type="RefSeq" id="WP_068822149.1">
    <property type="nucleotide sequence ID" value="NZ_LWHJ01000027.1"/>
</dbReference>
<feature type="transmembrane region" description="Helical" evidence="1">
    <location>
        <begin position="77"/>
        <end position="101"/>
    </location>
</feature>
<feature type="transmembrane region" description="Helical" evidence="1">
    <location>
        <begin position="48"/>
        <end position="71"/>
    </location>
</feature>
<evidence type="ECO:0000313" key="3">
    <source>
        <dbReference type="Proteomes" id="UP000078459"/>
    </source>
</evidence>
<proteinExistence type="predicted"/>
<feature type="transmembrane region" description="Helical" evidence="1">
    <location>
        <begin position="6"/>
        <end position="27"/>
    </location>
</feature>
<reference evidence="2 3" key="1">
    <citation type="submission" date="2016-04" db="EMBL/GenBank/DDBJ databases">
        <authorList>
            <person name="Evans L.H."/>
            <person name="Alamgir A."/>
            <person name="Owens N."/>
            <person name="Weber N.D."/>
            <person name="Virtaneva K."/>
            <person name="Barbian K."/>
            <person name="Babar A."/>
            <person name="Rosenke K."/>
        </authorList>
    </citation>
    <scope>NUCLEOTIDE SEQUENCE [LARGE SCALE GENOMIC DNA]</scope>
    <source>
        <strain evidence="2 3">CCM 8644</strain>
    </source>
</reference>
<evidence type="ECO:0000313" key="2">
    <source>
        <dbReference type="EMBL" id="OAQ39534.1"/>
    </source>
</evidence>